<dbReference type="PANTHER" id="PTHR30576">
    <property type="entry name" value="COLANIC BIOSYNTHESIS UDP-GLUCOSE LIPID CARRIER TRANSFERASE"/>
    <property type="match status" value="1"/>
</dbReference>
<comment type="caution">
    <text evidence="9">The sequence shown here is derived from an EMBL/GenBank/DDBJ whole genome shotgun (WGS) entry which is preliminary data.</text>
</comment>
<feature type="transmembrane region" description="Helical" evidence="7">
    <location>
        <begin position="119"/>
        <end position="138"/>
    </location>
</feature>
<keyword evidence="6 7" id="KW-0472">Membrane</keyword>
<evidence type="ECO:0000256" key="5">
    <source>
        <dbReference type="ARBA" id="ARBA00022989"/>
    </source>
</evidence>
<evidence type="ECO:0000256" key="6">
    <source>
        <dbReference type="ARBA" id="ARBA00023136"/>
    </source>
</evidence>
<evidence type="ECO:0000259" key="8">
    <source>
        <dbReference type="Pfam" id="PF02397"/>
    </source>
</evidence>
<comment type="subcellular location">
    <subcellularLocation>
        <location evidence="1">Membrane</location>
        <topology evidence="1">Multi-pass membrane protein</topology>
    </subcellularLocation>
</comment>
<dbReference type="GO" id="GO:0016020">
    <property type="term" value="C:membrane"/>
    <property type="evidence" value="ECO:0007669"/>
    <property type="project" value="UniProtKB-SubCell"/>
</dbReference>
<feature type="transmembrane region" description="Helical" evidence="7">
    <location>
        <begin position="79"/>
        <end position="98"/>
    </location>
</feature>
<dbReference type="Pfam" id="PF02397">
    <property type="entry name" value="Bac_transf"/>
    <property type="match status" value="1"/>
</dbReference>
<evidence type="ECO:0000256" key="2">
    <source>
        <dbReference type="ARBA" id="ARBA00006464"/>
    </source>
</evidence>
<evidence type="ECO:0000256" key="4">
    <source>
        <dbReference type="ARBA" id="ARBA00022692"/>
    </source>
</evidence>
<accession>A0A9D6V3H9</accession>
<evidence type="ECO:0000313" key="10">
    <source>
        <dbReference type="Proteomes" id="UP000807825"/>
    </source>
</evidence>
<dbReference type="AlphaFoldDB" id="A0A9D6V3H9"/>
<comment type="similarity">
    <text evidence="2">Belongs to the bacterial sugar transferase family.</text>
</comment>
<keyword evidence="3 9" id="KW-0808">Transferase</keyword>
<feature type="domain" description="Bacterial sugar transferase" evidence="8">
    <location>
        <begin position="322"/>
        <end position="509"/>
    </location>
</feature>
<reference evidence="9" key="1">
    <citation type="submission" date="2020-07" db="EMBL/GenBank/DDBJ databases">
        <title>Huge and variable diversity of episymbiotic CPR bacteria and DPANN archaea in groundwater ecosystems.</title>
        <authorList>
            <person name="He C.Y."/>
            <person name="Keren R."/>
            <person name="Whittaker M."/>
            <person name="Farag I.F."/>
            <person name="Doudna J."/>
            <person name="Cate J.H.D."/>
            <person name="Banfield J.F."/>
        </authorList>
    </citation>
    <scope>NUCLEOTIDE SEQUENCE</scope>
    <source>
        <strain evidence="9">NC_groundwater_1664_Pr3_B-0.1um_52_9</strain>
    </source>
</reference>
<dbReference type="NCBIfam" id="TIGR03025">
    <property type="entry name" value="EPS_sugtrans"/>
    <property type="match status" value="1"/>
</dbReference>
<feature type="transmembrane region" description="Helical" evidence="7">
    <location>
        <begin position="39"/>
        <end position="59"/>
    </location>
</feature>
<organism evidence="9 10">
    <name type="scientific">Desulfomonile tiedjei</name>
    <dbReference type="NCBI Taxonomy" id="2358"/>
    <lineage>
        <taxon>Bacteria</taxon>
        <taxon>Pseudomonadati</taxon>
        <taxon>Thermodesulfobacteriota</taxon>
        <taxon>Desulfomonilia</taxon>
        <taxon>Desulfomonilales</taxon>
        <taxon>Desulfomonilaceae</taxon>
        <taxon>Desulfomonile</taxon>
    </lineage>
</organism>
<dbReference type="Gene3D" id="3.40.50.720">
    <property type="entry name" value="NAD(P)-binding Rossmann-like Domain"/>
    <property type="match status" value="1"/>
</dbReference>
<keyword evidence="4 7" id="KW-0812">Transmembrane</keyword>
<dbReference type="InterPro" id="IPR003362">
    <property type="entry name" value="Bact_transf"/>
</dbReference>
<dbReference type="Pfam" id="PF13727">
    <property type="entry name" value="CoA_binding_3"/>
    <property type="match status" value="1"/>
</dbReference>
<name>A0A9D6V3H9_9BACT</name>
<protein>
    <submittedName>
        <fullName evidence="9">Sugar transferase</fullName>
    </submittedName>
</protein>
<keyword evidence="5 7" id="KW-1133">Transmembrane helix</keyword>
<sequence>MDALHSAESICQRYSGAGETVDTKSERLARALLWQHRSLLLVATDVVLVAMGCWLAHTVRFDITPLEQLLPIVPHVPNAVVYFLLSAFMTVTWVLLIWKDGGYQACLYCMVPLNDQLVTVLKSAVIAAGISISILFLVRPMMVSRVFLLFALVFAIGLTTLSRVALVMFDRWMGARGIVLNRLIIVGTSVTLPTLVDRLREMRTSLRIAGLVCFHSEEMHTSSSIAGLPLLGTIGDISRIYEENPFNGVLFVANGHDFGCNPELKESIIAAINLCELHGIPFYIVPHSLDVAVSRHEMGSIYGSPVIEIRDASRHTLYKWVKRVTDVIVAALLLIIGLPLWLFIITGIKFTSRGPVFFTQERVGLNGRLFRMFKFRTMVQDAEDRLDKLVDFDSLEEPVFKIENDPRVTRLGRFLRRTGLDEIPQLWNVLKGEMSIIGPRPEQADLVERYNVWQRRRLKGVPGITGYQQVMSRGVPCLSQRIDYDLYYLKHQSFALDVLILLKTVGVVFRGDGIQ</sequence>
<dbReference type="InterPro" id="IPR017475">
    <property type="entry name" value="EPS_sugar_tfrase"/>
</dbReference>
<gene>
    <name evidence="9" type="ORF">HY912_03285</name>
</gene>
<dbReference type="PANTHER" id="PTHR30576:SF10">
    <property type="entry name" value="SLL5057 PROTEIN"/>
    <property type="match status" value="1"/>
</dbReference>
<dbReference type="Proteomes" id="UP000807825">
    <property type="component" value="Unassembled WGS sequence"/>
</dbReference>
<evidence type="ECO:0000313" key="9">
    <source>
        <dbReference type="EMBL" id="MBI5248497.1"/>
    </source>
</evidence>
<evidence type="ECO:0000256" key="3">
    <source>
        <dbReference type="ARBA" id="ARBA00022679"/>
    </source>
</evidence>
<evidence type="ECO:0000256" key="7">
    <source>
        <dbReference type="SAM" id="Phobius"/>
    </source>
</evidence>
<proteinExistence type="inferred from homology"/>
<evidence type="ECO:0000256" key="1">
    <source>
        <dbReference type="ARBA" id="ARBA00004141"/>
    </source>
</evidence>
<dbReference type="EMBL" id="JACRDE010000098">
    <property type="protein sequence ID" value="MBI5248497.1"/>
    <property type="molecule type" value="Genomic_DNA"/>
</dbReference>
<feature type="transmembrane region" description="Helical" evidence="7">
    <location>
        <begin position="144"/>
        <end position="166"/>
    </location>
</feature>
<dbReference type="GO" id="GO:0016780">
    <property type="term" value="F:phosphotransferase activity, for other substituted phosphate groups"/>
    <property type="evidence" value="ECO:0007669"/>
    <property type="project" value="TreeGrafter"/>
</dbReference>
<feature type="transmembrane region" description="Helical" evidence="7">
    <location>
        <begin position="327"/>
        <end position="348"/>
    </location>
</feature>